<dbReference type="AlphaFoldDB" id="T1C3V3"/>
<dbReference type="Gene3D" id="2.60.120.560">
    <property type="entry name" value="Exo-inulinase, domain 1"/>
    <property type="match status" value="1"/>
</dbReference>
<comment type="caution">
    <text evidence="2">The sequence shown here is derived from an EMBL/GenBank/DDBJ whole genome shotgun (WGS) entry which is preliminary data.</text>
</comment>
<feature type="domain" description="3-keto-alpha-glucoside-1,2-lyase/3-keto-2-hydroxy-glucal hydratase" evidence="1">
    <location>
        <begin position="48"/>
        <end position="106"/>
    </location>
</feature>
<dbReference type="SUPFAM" id="SSF49899">
    <property type="entry name" value="Concanavalin A-like lectins/glucanases"/>
    <property type="match status" value="1"/>
</dbReference>
<protein>
    <submittedName>
        <fullName evidence="2">Lipoprotein</fullName>
    </submittedName>
</protein>
<reference evidence="2" key="2">
    <citation type="journal article" date="2014" name="ISME J.">
        <title>Microbial stratification in low pH oxic and suboxic macroscopic growths along an acid mine drainage.</title>
        <authorList>
            <person name="Mendez-Garcia C."/>
            <person name="Mesa V."/>
            <person name="Sprenger R.R."/>
            <person name="Richter M."/>
            <person name="Diez M.S."/>
            <person name="Solano J."/>
            <person name="Bargiela R."/>
            <person name="Golyshina O.V."/>
            <person name="Manteca A."/>
            <person name="Ramos J.L."/>
            <person name="Gallego J.R."/>
            <person name="Llorente I."/>
            <person name="Martins Dos Santos V.A."/>
            <person name="Jensen O.N."/>
            <person name="Pelaez A.I."/>
            <person name="Sanchez J."/>
            <person name="Ferrer M."/>
        </authorList>
    </citation>
    <scope>NUCLEOTIDE SEQUENCE</scope>
</reference>
<dbReference type="GO" id="GO:0016787">
    <property type="term" value="F:hydrolase activity"/>
    <property type="evidence" value="ECO:0007669"/>
    <property type="project" value="InterPro"/>
</dbReference>
<keyword evidence="2" id="KW-0449">Lipoprotein</keyword>
<feature type="non-terminal residue" evidence="2">
    <location>
        <position position="1"/>
    </location>
</feature>
<dbReference type="Pfam" id="PF06439">
    <property type="entry name" value="3keto-disac_hyd"/>
    <property type="match status" value="1"/>
</dbReference>
<reference evidence="2" key="1">
    <citation type="submission" date="2013-08" db="EMBL/GenBank/DDBJ databases">
        <authorList>
            <person name="Mendez C."/>
            <person name="Richter M."/>
            <person name="Ferrer M."/>
            <person name="Sanchez J."/>
        </authorList>
    </citation>
    <scope>NUCLEOTIDE SEQUENCE</scope>
</reference>
<gene>
    <name evidence="2" type="ORF">B1A_10326</name>
</gene>
<sequence>GTAPNPWEVGWVLFHYTDNTHFYYFIAKPTGWELGKEDPSYPGNQRFMATGSTPFPIGTNYHIFITMHGSTISVTVNGNLIVTYTDTQHPYASGSFGLYDEDSSTVYGPVTVG</sequence>
<dbReference type="InterPro" id="IPR010496">
    <property type="entry name" value="AL/BT2_dom"/>
</dbReference>
<accession>T1C3V3</accession>
<dbReference type="EMBL" id="AUZX01007351">
    <property type="protein sequence ID" value="EQD59984.1"/>
    <property type="molecule type" value="Genomic_DNA"/>
</dbReference>
<name>T1C3V3_9ZZZZ</name>
<dbReference type="InterPro" id="IPR013320">
    <property type="entry name" value="ConA-like_dom_sf"/>
</dbReference>
<evidence type="ECO:0000259" key="1">
    <source>
        <dbReference type="Pfam" id="PF06439"/>
    </source>
</evidence>
<organism evidence="2">
    <name type="scientific">mine drainage metagenome</name>
    <dbReference type="NCBI Taxonomy" id="410659"/>
    <lineage>
        <taxon>unclassified sequences</taxon>
        <taxon>metagenomes</taxon>
        <taxon>ecological metagenomes</taxon>
    </lineage>
</organism>
<proteinExistence type="predicted"/>
<evidence type="ECO:0000313" key="2">
    <source>
        <dbReference type="EMBL" id="EQD59984.1"/>
    </source>
</evidence>